<dbReference type="EMBL" id="UINC01027522">
    <property type="protein sequence ID" value="SVB06901.1"/>
    <property type="molecule type" value="Genomic_DNA"/>
</dbReference>
<feature type="transmembrane region" description="Helical" evidence="1">
    <location>
        <begin position="617"/>
        <end position="643"/>
    </location>
</feature>
<keyword evidence="1" id="KW-0812">Transmembrane</keyword>
<name>A0A382B032_9ZZZZ</name>
<protein>
    <recommendedName>
        <fullName evidence="3">SSD domain-containing protein</fullName>
    </recommendedName>
</protein>
<dbReference type="Gene3D" id="3.30.70.1440">
    <property type="entry name" value="Multidrug efflux transporter AcrB pore domain"/>
    <property type="match status" value="1"/>
</dbReference>
<dbReference type="SUPFAM" id="SSF82866">
    <property type="entry name" value="Multidrug efflux transporter AcrB transmembrane domain"/>
    <property type="match status" value="2"/>
</dbReference>
<dbReference type="Gene3D" id="3.30.70.1430">
    <property type="entry name" value="Multidrug efflux transporter AcrB pore domain"/>
    <property type="match status" value="1"/>
</dbReference>
<dbReference type="PANTHER" id="PTHR32063:SF33">
    <property type="entry name" value="RND SUPERFAMILY EFFLUX PUMP PERMEASE COMPONENT"/>
    <property type="match status" value="1"/>
</dbReference>
<dbReference type="AlphaFoldDB" id="A0A382B032"/>
<feature type="transmembrane region" description="Helical" evidence="1">
    <location>
        <begin position="514"/>
        <end position="534"/>
    </location>
</feature>
<dbReference type="InterPro" id="IPR027463">
    <property type="entry name" value="AcrB_DN_DC_subdom"/>
</dbReference>
<feature type="transmembrane region" description="Helical" evidence="1">
    <location>
        <begin position="32"/>
        <end position="50"/>
    </location>
</feature>
<feature type="transmembrane region" description="Helical" evidence="1">
    <location>
        <begin position="490"/>
        <end position="507"/>
    </location>
</feature>
<dbReference type="GO" id="GO:0042910">
    <property type="term" value="F:xenobiotic transmembrane transporter activity"/>
    <property type="evidence" value="ECO:0007669"/>
    <property type="project" value="TreeGrafter"/>
</dbReference>
<reference evidence="2" key="1">
    <citation type="submission" date="2018-05" db="EMBL/GenBank/DDBJ databases">
        <authorList>
            <person name="Lanie J.A."/>
            <person name="Ng W.-L."/>
            <person name="Kazmierczak K.M."/>
            <person name="Andrzejewski T.M."/>
            <person name="Davidsen T.M."/>
            <person name="Wayne K.J."/>
            <person name="Tettelin H."/>
            <person name="Glass J.I."/>
            <person name="Rusch D."/>
            <person name="Podicherti R."/>
            <person name="Tsui H.-C.T."/>
            <person name="Winkler M.E."/>
        </authorList>
    </citation>
    <scope>NUCLEOTIDE SEQUENCE</scope>
</reference>
<accession>A0A382B032</accession>
<feature type="transmembrane region" description="Helical" evidence="1">
    <location>
        <begin position="131"/>
        <end position="152"/>
    </location>
</feature>
<dbReference type="PANTHER" id="PTHR32063">
    <property type="match status" value="1"/>
</dbReference>
<keyword evidence="1" id="KW-1133">Transmembrane helix</keyword>
<dbReference type="Pfam" id="PF00873">
    <property type="entry name" value="ACR_tran"/>
    <property type="match status" value="1"/>
</dbReference>
<dbReference type="Gene3D" id="1.20.1640.10">
    <property type="entry name" value="Multidrug efflux transporter AcrB transmembrane domain"/>
    <property type="match status" value="2"/>
</dbReference>
<dbReference type="GO" id="GO:0005886">
    <property type="term" value="C:plasma membrane"/>
    <property type="evidence" value="ECO:0007669"/>
    <property type="project" value="TreeGrafter"/>
</dbReference>
<feature type="transmembrane region" description="Helical" evidence="1">
    <location>
        <begin position="56"/>
        <end position="79"/>
    </location>
</feature>
<dbReference type="SUPFAM" id="SSF82714">
    <property type="entry name" value="Multidrug efflux transporter AcrB TolC docking domain, DN and DC subdomains"/>
    <property type="match status" value="1"/>
</dbReference>
<dbReference type="Gene3D" id="3.30.2090.10">
    <property type="entry name" value="Multidrug efflux transporter AcrB TolC docking domain, DN and DC subdomains"/>
    <property type="match status" value="1"/>
</dbReference>
<proteinExistence type="predicted"/>
<evidence type="ECO:0000313" key="2">
    <source>
        <dbReference type="EMBL" id="SVB06901.1"/>
    </source>
</evidence>
<feature type="non-terminal residue" evidence="2">
    <location>
        <position position="1"/>
    </location>
</feature>
<dbReference type="InterPro" id="IPR001036">
    <property type="entry name" value="Acrflvin-R"/>
</dbReference>
<keyword evidence="1" id="KW-0472">Membrane</keyword>
<gene>
    <name evidence="2" type="ORF">METZ01_LOCUS159755</name>
</gene>
<evidence type="ECO:0008006" key="3">
    <source>
        <dbReference type="Google" id="ProtNLM"/>
    </source>
</evidence>
<feature type="transmembrane region" description="Helical" evidence="1">
    <location>
        <begin position="540"/>
        <end position="565"/>
    </location>
</feature>
<sequence length="657" mass="72784">ILIGENIHAHHERGTPGLKGAIAGAVEMAKPVTFAVATSIAAFAPLIFTAGNTGKIMKFIPLIVIPTLFFSLIESLFILPKHLSNLRKVENIDEGTGIVGGWRRFQHRFVVRMDQFILRIYKPSLRWCLEWRYLTIAIAVAVFAITMGFVAGGHIRFVFFPPVEGDNVAATVTMPLGTTTEETQRAVKKLEKAAFEVRDRLDAKTPKGHPSIVRHMLSSVGSQPFKSDQGRAGGRIATSIKGANTGEVHIEASPAEERMFNSYEVARLWREIVGDMPDAEELQFTADIFQAGDAINVVLTGADFEQLQAAAEWLKQELAKFTGVIDIADSFRQGKEEVQLKIKPEAEALGLTQFDLARQVRQAFYGDEVQRLQRGRDDVKVMIRYPRDERRSLANLEQMRVRLPGGNEVPFTDAAHVTYGRGYESIRRIDRRRSVNVTADVDAAAGNTQEINRQLETELLPAMQLEFPGIYWSFEGEKSEQAETIASLQYLYIIALIIIYALLAIPFNSYIQPIIVMAAIPFGLIGAVWGHVVMGMDVTILSGFGVVALTGVVVNDSLVMVDYVNRKRAIGLSEMESARQAGLSRFRPILLTSLTTFAGLTPLLLEKSLQAKFLVPMGISLGFGVIFATVITLILVPAMYLILEDIRTFLFGPEDKL</sequence>
<organism evidence="2">
    <name type="scientific">marine metagenome</name>
    <dbReference type="NCBI Taxonomy" id="408172"/>
    <lineage>
        <taxon>unclassified sequences</taxon>
        <taxon>metagenomes</taxon>
        <taxon>ecological metagenomes</taxon>
    </lineage>
</organism>
<evidence type="ECO:0000256" key="1">
    <source>
        <dbReference type="SAM" id="Phobius"/>
    </source>
</evidence>
<feature type="transmembrane region" description="Helical" evidence="1">
    <location>
        <begin position="586"/>
        <end position="605"/>
    </location>
</feature>